<accession>A0A1C3WTB3</accession>
<evidence type="ECO:0000313" key="2">
    <source>
        <dbReference type="Proteomes" id="UP000199205"/>
    </source>
</evidence>
<dbReference type="AlphaFoldDB" id="A0A1C3WTB3"/>
<protein>
    <submittedName>
        <fullName evidence="1">Uncharacterized protein</fullName>
    </submittedName>
</protein>
<sequence>MARDVEQVGNWIMDGDKALQMPLRFEALHDPLSPPDWWVGILRPIVQALVEAMLDTEHDLLLCSAVGSKLVRDHHTRRPDVALQELAQQALGRFGIAAALHENVQDEAVLIHGAPQPVLLAPDLDDYLIEVALVAKLAC</sequence>
<dbReference type="Proteomes" id="UP000199205">
    <property type="component" value="Unassembled WGS sequence"/>
</dbReference>
<evidence type="ECO:0000313" key="1">
    <source>
        <dbReference type="EMBL" id="SCB43229.1"/>
    </source>
</evidence>
<organism evidence="1 2">
    <name type="scientific">Rhizobium lusitanum</name>
    <dbReference type="NCBI Taxonomy" id="293958"/>
    <lineage>
        <taxon>Bacteria</taxon>
        <taxon>Pseudomonadati</taxon>
        <taxon>Pseudomonadota</taxon>
        <taxon>Alphaproteobacteria</taxon>
        <taxon>Hyphomicrobiales</taxon>
        <taxon>Rhizobiaceae</taxon>
        <taxon>Rhizobium/Agrobacterium group</taxon>
        <taxon>Rhizobium</taxon>
    </lineage>
</organism>
<proteinExistence type="predicted"/>
<gene>
    <name evidence="1" type="ORF">GA0061101_1176</name>
</gene>
<name>A0A1C3WTB3_9HYPH</name>
<reference evidence="1 2" key="1">
    <citation type="submission" date="2016-08" db="EMBL/GenBank/DDBJ databases">
        <authorList>
            <person name="Seilhamer J.J."/>
        </authorList>
    </citation>
    <scope>NUCLEOTIDE SEQUENCE [LARGE SCALE GENOMIC DNA]</scope>
    <source>
        <strain evidence="1 2">P1-7</strain>
    </source>
</reference>
<dbReference type="EMBL" id="FMAF01000017">
    <property type="protein sequence ID" value="SCB43229.1"/>
    <property type="molecule type" value="Genomic_DNA"/>
</dbReference>